<dbReference type="InterPro" id="IPR022385">
    <property type="entry name" value="Rhs_assc_core"/>
</dbReference>
<proteinExistence type="predicted"/>
<evidence type="ECO:0000259" key="2">
    <source>
        <dbReference type="Pfam" id="PF25023"/>
    </source>
</evidence>
<dbReference type="Proteomes" id="UP001141619">
    <property type="component" value="Unassembled WGS sequence"/>
</dbReference>
<keyword evidence="1" id="KW-0677">Repeat</keyword>
<dbReference type="EMBL" id="JANWOI010000004">
    <property type="protein sequence ID" value="MDA5194986.1"/>
    <property type="molecule type" value="Genomic_DNA"/>
</dbReference>
<reference evidence="3" key="2">
    <citation type="journal article" date="2023" name="Syst. Appl. Microbiol.">
        <title>Govania unica gen. nov., sp. nov., a rare biosphere bacterium that represents a novel family in the class Alphaproteobacteria.</title>
        <authorList>
            <person name="Vandamme P."/>
            <person name="Peeters C."/>
            <person name="Hettiarachchi A."/>
            <person name="Cnockaert M."/>
            <person name="Carlier A."/>
        </authorList>
    </citation>
    <scope>NUCLEOTIDE SEQUENCE</scope>
    <source>
        <strain evidence="3">LMG 31809</strain>
    </source>
</reference>
<dbReference type="PANTHER" id="PTHR32305">
    <property type="match status" value="1"/>
</dbReference>
<accession>A0A9X3Z8D0</accession>
<organism evidence="3 4">
    <name type="scientific">Govanella unica</name>
    <dbReference type="NCBI Taxonomy" id="2975056"/>
    <lineage>
        <taxon>Bacteria</taxon>
        <taxon>Pseudomonadati</taxon>
        <taxon>Pseudomonadota</taxon>
        <taxon>Alphaproteobacteria</taxon>
        <taxon>Emcibacterales</taxon>
        <taxon>Govanellaceae</taxon>
        <taxon>Govanella</taxon>
    </lineage>
</organism>
<gene>
    <name evidence="3" type="ORF">NYP16_13595</name>
</gene>
<feature type="domain" description="Teneurin-like YD-shell" evidence="2">
    <location>
        <begin position="4"/>
        <end position="191"/>
    </location>
</feature>
<dbReference type="Gene3D" id="2.180.10.10">
    <property type="entry name" value="RHS repeat-associated core"/>
    <property type="match status" value="1"/>
</dbReference>
<name>A0A9X3Z8D0_9PROT</name>
<dbReference type="PRINTS" id="PR00394">
    <property type="entry name" value="RHSPROTEIN"/>
</dbReference>
<evidence type="ECO:0000313" key="3">
    <source>
        <dbReference type="EMBL" id="MDA5194986.1"/>
    </source>
</evidence>
<sequence>MSDGRRSYGYDAENRLLSASNRGQLIGSYSYDPLGRRRAKTVDGEGTRRYLLDGDEEIAEYDGATLLIRYVYGPAVDDRVAMVTYNGSGSETGKYYYHADRLGSLAALTDGSGAVSESHAYNPYGEELNASPPQLAGNPYRYTGRRLDRETGLYYDRARYYSPALGRFLQTDPIGYGDGLNMYAYAGNDPVNKIDPTGRWIEVVYRNGGNINDYRKAIKYLANSSVHQADYAAVGWAAAKYTVIVDPTNWTSFEPNENVIVFNPRAAFQVSDGSIQSPALGLGHDFSHAARHQKDPIGFEVDSKVHANDEGRKYIFNKESGSYIENIFVSAKISNEEAHATNKEKNIAQQLGGGACRRNYLDGRSLMLRNGFSPSYNLKNPGNAGACN</sequence>
<protein>
    <recommendedName>
        <fullName evidence="2">Teneurin-like YD-shell domain-containing protein</fullName>
    </recommendedName>
</protein>
<dbReference type="InterPro" id="IPR006530">
    <property type="entry name" value="YD"/>
</dbReference>
<dbReference type="PANTHER" id="PTHR32305:SF15">
    <property type="entry name" value="PROTEIN RHSA-RELATED"/>
    <property type="match status" value="1"/>
</dbReference>
<dbReference type="AlphaFoldDB" id="A0A9X3Z8D0"/>
<dbReference type="NCBIfam" id="TIGR03696">
    <property type="entry name" value="Rhs_assc_core"/>
    <property type="match status" value="1"/>
</dbReference>
<evidence type="ECO:0000313" key="4">
    <source>
        <dbReference type="Proteomes" id="UP001141619"/>
    </source>
</evidence>
<dbReference type="InterPro" id="IPR056823">
    <property type="entry name" value="TEN-like_YD-shell"/>
</dbReference>
<keyword evidence="4" id="KW-1185">Reference proteome</keyword>
<comment type="caution">
    <text evidence="3">The sequence shown here is derived from an EMBL/GenBank/DDBJ whole genome shotgun (WGS) entry which is preliminary data.</text>
</comment>
<reference evidence="3" key="1">
    <citation type="submission" date="2022-08" db="EMBL/GenBank/DDBJ databases">
        <authorList>
            <person name="Vandamme P."/>
            <person name="Hettiarachchi A."/>
            <person name="Peeters C."/>
            <person name="Cnockaert M."/>
            <person name="Carlier A."/>
        </authorList>
    </citation>
    <scope>NUCLEOTIDE SEQUENCE</scope>
    <source>
        <strain evidence="3">LMG 31809</strain>
    </source>
</reference>
<dbReference type="NCBIfam" id="TIGR01643">
    <property type="entry name" value="YD_repeat_2x"/>
    <property type="match status" value="1"/>
</dbReference>
<evidence type="ECO:0000256" key="1">
    <source>
        <dbReference type="ARBA" id="ARBA00022737"/>
    </source>
</evidence>
<dbReference type="Pfam" id="PF25023">
    <property type="entry name" value="TEN_YD-shell"/>
    <property type="match status" value="1"/>
</dbReference>
<dbReference type="InterPro" id="IPR050708">
    <property type="entry name" value="T6SS_VgrG/RHS"/>
</dbReference>